<dbReference type="EC" id="2.7.11.1" evidence="6"/>
<evidence type="ECO:0000256" key="3">
    <source>
        <dbReference type="ARBA" id="ARBA00022777"/>
    </source>
</evidence>
<reference evidence="6 7" key="1">
    <citation type="submission" date="2019-02" db="EMBL/GenBank/DDBJ databases">
        <title>Deep-cultivation of Planctomycetes and their phenomic and genomic characterization uncovers novel biology.</title>
        <authorList>
            <person name="Wiegand S."/>
            <person name="Jogler M."/>
            <person name="Boedeker C."/>
            <person name="Pinto D."/>
            <person name="Vollmers J."/>
            <person name="Rivas-Marin E."/>
            <person name="Kohn T."/>
            <person name="Peeters S.H."/>
            <person name="Heuer A."/>
            <person name="Rast P."/>
            <person name="Oberbeckmann S."/>
            <person name="Bunk B."/>
            <person name="Jeske O."/>
            <person name="Meyerdierks A."/>
            <person name="Storesund J.E."/>
            <person name="Kallscheuer N."/>
            <person name="Luecker S."/>
            <person name="Lage O.M."/>
            <person name="Pohl T."/>
            <person name="Merkel B.J."/>
            <person name="Hornburger P."/>
            <person name="Mueller R.-W."/>
            <person name="Bruemmer F."/>
            <person name="Labrenz M."/>
            <person name="Spormann A.M."/>
            <person name="Op den Camp H."/>
            <person name="Overmann J."/>
            <person name="Amann R."/>
            <person name="Jetten M.S.M."/>
            <person name="Mascher T."/>
            <person name="Medema M.H."/>
            <person name="Devos D.P."/>
            <person name="Kaster A.-K."/>
            <person name="Ovreas L."/>
            <person name="Rohde M."/>
            <person name="Galperin M.Y."/>
            <person name="Jogler C."/>
        </authorList>
    </citation>
    <scope>NUCLEOTIDE SEQUENCE [LARGE SCALE GENOMIC DNA]</scope>
    <source>
        <strain evidence="6 7">Pan153</strain>
    </source>
</reference>
<dbReference type="OrthoDB" id="6111975at2"/>
<dbReference type="PANTHER" id="PTHR43289">
    <property type="entry name" value="MITOGEN-ACTIVATED PROTEIN KINASE KINASE KINASE 20-RELATED"/>
    <property type="match status" value="1"/>
</dbReference>
<accession>A0A518FMQ5</accession>
<evidence type="ECO:0000313" key="6">
    <source>
        <dbReference type="EMBL" id="QDV17545.1"/>
    </source>
</evidence>
<keyword evidence="2" id="KW-0547">Nucleotide-binding</keyword>
<keyword evidence="1 6" id="KW-0808">Transferase</keyword>
<dbReference type="Gene3D" id="3.30.200.20">
    <property type="entry name" value="Phosphorylase Kinase, domain 1"/>
    <property type="match status" value="1"/>
</dbReference>
<name>A0A518FMQ5_9PLAN</name>
<evidence type="ECO:0000313" key="7">
    <source>
        <dbReference type="Proteomes" id="UP000320839"/>
    </source>
</evidence>
<dbReference type="GO" id="GO:0004674">
    <property type="term" value="F:protein serine/threonine kinase activity"/>
    <property type="evidence" value="ECO:0007669"/>
    <property type="project" value="UniProtKB-EC"/>
</dbReference>
<organism evidence="6 7">
    <name type="scientific">Gimesia panareensis</name>
    <dbReference type="NCBI Taxonomy" id="2527978"/>
    <lineage>
        <taxon>Bacteria</taxon>
        <taxon>Pseudomonadati</taxon>
        <taxon>Planctomycetota</taxon>
        <taxon>Planctomycetia</taxon>
        <taxon>Planctomycetales</taxon>
        <taxon>Planctomycetaceae</taxon>
        <taxon>Gimesia</taxon>
    </lineage>
</organism>
<dbReference type="InterPro" id="IPR000719">
    <property type="entry name" value="Prot_kinase_dom"/>
</dbReference>
<dbReference type="RefSeq" id="WP_145455544.1">
    <property type="nucleotide sequence ID" value="NZ_CP036317.1"/>
</dbReference>
<sequence>MNSEILTQMVTTAEPGSEYCTLEELATQFVDEYRRWLNPSIEDYATAYPEYASEIRESFPVLIAMEEWKGNQEITCLKQQAADCLNLRQLGNCHLTREMSRSRTAIIFEAVQGAQRRPVAVKLMPWKSELTPRWRDRFEREARLTFRLKHQNIISIYSTGEDQGYSFAVMQQVRGVGLNQVIACLSGAIHAEIANCDQSHPGVQQAQSVADSLQQDPWRGYASLALQMANALRYAHSRGTLHNDFRPENILVNSDLDCWLTGFALPQFAEGALKQQQTLTLRNQSPERFCGEVSEQSDLYSLGMTLYELATGVPPFAAENSQQLLELITHSEPQRPGDLATDMPTSFETIILNCISRSSRERYQTADELSIDLVRFLNGKSVRRRVSRQSAFRDKWSWFWRKTMCPLG</sequence>
<evidence type="ECO:0000259" key="5">
    <source>
        <dbReference type="PROSITE" id="PS50011"/>
    </source>
</evidence>
<protein>
    <submittedName>
        <fullName evidence="6">Serine/threonine-protein kinase PknH</fullName>
        <ecNumber evidence="6">2.7.11.1</ecNumber>
    </submittedName>
</protein>
<feature type="domain" description="Protein kinase" evidence="5">
    <location>
        <begin position="93"/>
        <end position="377"/>
    </location>
</feature>
<dbReference type="PANTHER" id="PTHR43289:SF6">
    <property type="entry name" value="SERINE_THREONINE-PROTEIN KINASE NEKL-3"/>
    <property type="match status" value="1"/>
</dbReference>
<gene>
    <name evidence="6" type="primary">pknH</name>
    <name evidence="6" type="ORF">Pan153_21980</name>
</gene>
<keyword evidence="3 6" id="KW-0418">Kinase</keyword>
<dbReference type="InterPro" id="IPR011009">
    <property type="entry name" value="Kinase-like_dom_sf"/>
</dbReference>
<evidence type="ECO:0000256" key="2">
    <source>
        <dbReference type="ARBA" id="ARBA00022741"/>
    </source>
</evidence>
<evidence type="ECO:0000256" key="4">
    <source>
        <dbReference type="ARBA" id="ARBA00022840"/>
    </source>
</evidence>
<dbReference type="GO" id="GO:0005524">
    <property type="term" value="F:ATP binding"/>
    <property type="evidence" value="ECO:0007669"/>
    <property type="project" value="UniProtKB-KW"/>
</dbReference>
<dbReference type="Pfam" id="PF00069">
    <property type="entry name" value="Pkinase"/>
    <property type="match status" value="1"/>
</dbReference>
<keyword evidence="4" id="KW-0067">ATP-binding</keyword>
<dbReference type="Gene3D" id="1.10.510.10">
    <property type="entry name" value="Transferase(Phosphotransferase) domain 1"/>
    <property type="match status" value="1"/>
</dbReference>
<dbReference type="AlphaFoldDB" id="A0A518FMQ5"/>
<dbReference type="CDD" id="cd14014">
    <property type="entry name" value="STKc_PknB_like"/>
    <property type="match status" value="1"/>
</dbReference>
<evidence type="ECO:0000256" key="1">
    <source>
        <dbReference type="ARBA" id="ARBA00022679"/>
    </source>
</evidence>
<dbReference type="SUPFAM" id="SSF56112">
    <property type="entry name" value="Protein kinase-like (PK-like)"/>
    <property type="match status" value="1"/>
</dbReference>
<dbReference type="PROSITE" id="PS50011">
    <property type="entry name" value="PROTEIN_KINASE_DOM"/>
    <property type="match status" value="1"/>
</dbReference>
<dbReference type="EMBL" id="CP036317">
    <property type="protein sequence ID" value="QDV17545.1"/>
    <property type="molecule type" value="Genomic_DNA"/>
</dbReference>
<dbReference type="Proteomes" id="UP000320839">
    <property type="component" value="Chromosome"/>
</dbReference>
<proteinExistence type="predicted"/>